<evidence type="ECO:0000313" key="1">
    <source>
        <dbReference type="EMBL" id="KAE9403780.1"/>
    </source>
</evidence>
<sequence>MSTFHALLESDVPVFSGIVDTKVATSRVQMSSVTDEASDPTPTALATQEYKACEGDVTLVAADRHLPQRIKHTPHPKYGPRNDEMVIIVIGEVSFEISKRRLETESQWFKNRFASAPDEVNPTIYNVVGLVPAVTPAHFALLLDLMNCFPSWDFSDYTHSDIYGICTRPSPSNFTYLIDGLC</sequence>
<evidence type="ECO:0000313" key="2">
    <source>
        <dbReference type="Proteomes" id="UP000799118"/>
    </source>
</evidence>
<proteinExistence type="predicted"/>
<accession>A0A6A4I1C9</accession>
<protein>
    <recommendedName>
        <fullName evidence="3">BTB domain-containing protein</fullName>
    </recommendedName>
</protein>
<gene>
    <name evidence="1" type="ORF">BT96DRAFT_474095</name>
</gene>
<keyword evidence="2" id="KW-1185">Reference proteome</keyword>
<reference evidence="1" key="1">
    <citation type="journal article" date="2019" name="Environ. Microbiol.">
        <title>Fungal ecological strategies reflected in gene transcription - a case study of two litter decomposers.</title>
        <authorList>
            <person name="Barbi F."/>
            <person name="Kohler A."/>
            <person name="Barry K."/>
            <person name="Baskaran P."/>
            <person name="Daum C."/>
            <person name="Fauchery L."/>
            <person name="Ihrmark K."/>
            <person name="Kuo A."/>
            <person name="LaButti K."/>
            <person name="Lipzen A."/>
            <person name="Morin E."/>
            <person name="Grigoriev I.V."/>
            <person name="Henrissat B."/>
            <person name="Lindahl B."/>
            <person name="Martin F."/>
        </authorList>
    </citation>
    <scope>NUCLEOTIDE SEQUENCE</scope>
    <source>
        <strain evidence="1">JB14</strain>
    </source>
</reference>
<dbReference type="Proteomes" id="UP000799118">
    <property type="component" value="Unassembled WGS sequence"/>
</dbReference>
<dbReference type="EMBL" id="ML769422">
    <property type="protein sequence ID" value="KAE9403780.1"/>
    <property type="molecule type" value="Genomic_DNA"/>
</dbReference>
<organism evidence="1 2">
    <name type="scientific">Gymnopus androsaceus JB14</name>
    <dbReference type="NCBI Taxonomy" id="1447944"/>
    <lineage>
        <taxon>Eukaryota</taxon>
        <taxon>Fungi</taxon>
        <taxon>Dikarya</taxon>
        <taxon>Basidiomycota</taxon>
        <taxon>Agaricomycotina</taxon>
        <taxon>Agaricomycetes</taxon>
        <taxon>Agaricomycetidae</taxon>
        <taxon>Agaricales</taxon>
        <taxon>Marasmiineae</taxon>
        <taxon>Omphalotaceae</taxon>
        <taxon>Gymnopus</taxon>
    </lineage>
</organism>
<dbReference type="AlphaFoldDB" id="A0A6A4I1C9"/>
<evidence type="ECO:0008006" key="3">
    <source>
        <dbReference type="Google" id="ProtNLM"/>
    </source>
</evidence>
<name>A0A6A4I1C9_9AGAR</name>